<keyword evidence="3" id="KW-1185">Reference proteome</keyword>
<organism evidence="2 3">
    <name type="scientific">Helicobacter equorum</name>
    <dbReference type="NCBI Taxonomy" id="361872"/>
    <lineage>
        <taxon>Bacteria</taxon>
        <taxon>Pseudomonadati</taxon>
        <taxon>Campylobacterota</taxon>
        <taxon>Epsilonproteobacteria</taxon>
        <taxon>Campylobacterales</taxon>
        <taxon>Helicobacteraceae</taxon>
        <taxon>Helicobacter</taxon>
    </lineage>
</organism>
<sequence length="222" mass="26678">MILRMLCTFIFGINNALFYLSLLFLFAYCGSRWGGNIYPPTMLEIFLWSTMPIYYISNKWLRENYFKESILTINNFDEKFFINSYLQEKNNNSYNFREKLEEIKYLYNSIFTRDPENREKNIFKLKERIKSREKPIEQQIGSLMLKESRLSWTLSIFFLVIISMLSFLNERQKLSDASNSLDITIFIFIGISFVLGSLFFHILGIRKTIKKLVREYKKRQNN</sequence>
<gene>
    <name evidence="2" type="ORF">CQA54_07000</name>
</gene>
<feature type="transmembrane region" description="Helical" evidence="1">
    <location>
        <begin position="7"/>
        <end position="28"/>
    </location>
</feature>
<keyword evidence="1" id="KW-0472">Membrane</keyword>
<keyword evidence="1" id="KW-0812">Transmembrane</keyword>
<protein>
    <submittedName>
        <fullName evidence="2">Uncharacterized protein</fullName>
    </submittedName>
</protein>
<feature type="transmembrane region" description="Helical" evidence="1">
    <location>
        <begin position="40"/>
        <end position="57"/>
    </location>
</feature>
<accession>A0A3D8IN57</accession>
<comment type="caution">
    <text evidence="2">The sequence shown here is derived from an EMBL/GenBank/DDBJ whole genome shotgun (WGS) entry which is preliminary data.</text>
</comment>
<dbReference type="EMBL" id="NXLT01000006">
    <property type="protein sequence ID" value="RDU66440.1"/>
    <property type="molecule type" value="Genomic_DNA"/>
</dbReference>
<dbReference type="Proteomes" id="UP000256514">
    <property type="component" value="Unassembled WGS sequence"/>
</dbReference>
<feature type="transmembrane region" description="Helical" evidence="1">
    <location>
        <begin position="150"/>
        <end position="168"/>
    </location>
</feature>
<reference evidence="2 3" key="1">
    <citation type="submission" date="2018-04" db="EMBL/GenBank/DDBJ databases">
        <title>Novel Campyloabacter and Helicobacter Species and Strains.</title>
        <authorList>
            <person name="Mannion A.J."/>
            <person name="Shen Z."/>
            <person name="Fox J.G."/>
        </authorList>
    </citation>
    <scope>NUCLEOTIDE SEQUENCE [LARGE SCALE GENOMIC DNA]</scope>
    <source>
        <strain evidence="2 3">MIT 12-6600</strain>
    </source>
</reference>
<evidence type="ECO:0000256" key="1">
    <source>
        <dbReference type="SAM" id="Phobius"/>
    </source>
</evidence>
<dbReference type="RefSeq" id="WP_115571394.1">
    <property type="nucleotide sequence ID" value="NZ_NXLT01000006.1"/>
</dbReference>
<keyword evidence="1" id="KW-1133">Transmembrane helix</keyword>
<feature type="transmembrane region" description="Helical" evidence="1">
    <location>
        <begin position="183"/>
        <end position="205"/>
    </location>
</feature>
<evidence type="ECO:0000313" key="2">
    <source>
        <dbReference type="EMBL" id="RDU66440.1"/>
    </source>
</evidence>
<name>A0A3D8IN57_9HELI</name>
<proteinExistence type="predicted"/>
<dbReference type="AlphaFoldDB" id="A0A3D8IN57"/>
<evidence type="ECO:0000313" key="3">
    <source>
        <dbReference type="Proteomes" id="UP000256514"/>
    </source>
</evidence>